<proteinExistence type="predicted"/>
<feature type="signal peptide" evidence="1">
    <location>
        <begin position="1"/>
        <end position="24"/>
    </location>
</feature>
<dbReference type="PANTHER" id="PTHR37475:SF1">
    <property type="entry name" value="ZYGOTE-SPECIFIC PROTEIN"/>
    <property type="match status" value="1"/>
</dbReference>
<protein>
    <submittedName>
        <fullName evidence="3">Uncharacterized protein</fullName>
    </submittedName>
</protein>
<name>A0A914D560_9BILA</name>
<feature type="chain" id="PRO_5037067412" evidence="1">
    <location>
        <begin position="25"/>
        <end position="87"/>
    </location>
</feature>
<accession>A0A914D560</accession>
<evidence type="ECO:0000313" key="3">
    <source>
        <dbReference type="WBParaSite" id="ACRNAN_scaffold1865.g30083.t1"/>
    </source>
</evidence>
<evidence type="ECO:0000313" key="2">
    <source>
        <dbReference type="Proteomes" id="UP000887540"/>
    </source>
</evidence>
<dbReference type="AlphaFoldDB" id="A0A914D560"/>
<evidence type="ECO:0000256" key="1">
    <source>
        <dbReference type="SAM" id="SignalP"/>
    </source>
</evidence>
<keyword evidence="1" id="KW-0732">Signal</keyword>
<dbReference type="Proteomes" id="UP000887540">
    <property type="component" value="Unplaced"/>
</dbReference>
<reference evidence="3" key="1">
    <citation type="submission" date="2022-11" db="UniProtKB">
        <authorList>
            <consortium name="WormBaseParasite"/>
        </authorList>
    </citation>
    <scope>IDENTIFICATION</scope>
</reference>
<sequence length="87" mass="8510">MCSFTRSAILVLCILLLSLPQINSGPVAYGICQAGCAALVVACYTAAGATFGTITAGAATPAVIIACNVAFGKCQAACCAALLAPTP</sequence>
<dbReference type="WBParaSite" id="ACRNAN_scaffold1865.g30083.t1">
    <property type="protein sequence ID" value="ACRNAN_scaffold1865.g30083.t1"/>
    <property type="gene ID" value="ACRNAN_scaffold1865.g30083"/>
</dbReference>
<keyword evidence="2" id="KW-1185">Reference proteome</keyword>
<organism evidence="2 3">
    <name type="scientific">Acrobeloides nanus</name>
    <dbReference type="NCBI Taxonomy" id="290746"/>
    <lineage>
        <taxon>Eukaryota</taxon>
        <taxon>Metazoa</taxon>
        <taxon>Ecdysozoa</taxon>
        <taxon>Nematoda</taxon>
        <taxon>Chromadorea</taxon>
        <taxon>Rhabditida</taxon>
        <taxon>Tylenchina</taxon>
        <taxon>Cephalobomorpha</taxon>
        <taxon>Cephaloboidea</taxon>
        <taxon>Cephalobidae</taxon>
        <taxon>Acrobeloides</taxon>
    </lineage>
</organism>
<dbReference type="PANTHER" id="PTHR37475">
    <property type="entry name" value="ZYGOTE-SPECIFIC CLASS V COPY B GENE PROTEIN"/>
    <property type="match status" value="1"/>
</dbReference>